<dbReference type="FunCoup" id="A0A7I4C7Y6">
    <property type="interactions" value="2346"/>
</dbReference>
<dbReference type="EnsemblPlants" id="Pp3c21_660V3.7">
    <property type="protein sequence ID" value="Pp3c21_660V3.7"/>
    <property type="gene ID" value="Pp3c21_660"/>
</dbReference>
<evidence type="ECO:0000313" key="3">
    <source>
        <dbReference type="Proteomes" id="UP000006727"/>
    </source>
</evidence>
<dbReference type="AlphaFoldDB" id="A0A7I4C7Y6"/>
<dbReference type="PANTHER" id="PTHR13464">
    <property type="entry name" value="TRANSCRIPTIONAL REGULATOR PROTEIN HCNGP"/>
    <property type="match status" value="1"/>
</dbReference>
<proteinExistence type="predicted"/>
<reference evidence="2" key="3">
    <citation type="submission" date="2020-12" db="UniProtKB">
        <authorList>
            <consortium name="EnsemblPlants"/>
        </authorList>
    </citation>
    <scope>IDENTIFICATION</scope>
</reference>
<dbReference type="Gramene" id="Pp3c21_660V3.7">
    <property type="protein sequence ID" value="Pp3c21_660V3.7"/>
    <property type="gene ID" value="Pp3c21_660"/>
</dbReference>
<evidence type="ECO:0000256" key="1">
    <source>
        <dbReference type="SAM" id="MobiDB-lite"/>
    </source>
</evidence>
<dbReference type="GO" id="GO:0006355">
    <property type="term" value="P:regulation of DNA-templated transcription"/>
    <property type="evidence" value="ECO:0007669"/>
    <property type="project" value="InterPro"/>
</dbReference>
<reference evidence="2 3" key="1">
    <citation type="journal article" date="2008" name="Science">
        <title>The Physcomitrella genome reveals evolutionary insights into the conquest of land by plants.</title>
        <authorList>
            <person name="Rensing S."/>
            <person name="Lang D."/>
            <person name="Zimmer A."/>
            <person name="Terry A."/>
            <person name="Salamov A."/>
            <person name="Shapiro H."/>
            <person name="Nishiyama T."/>
            <person name="Perroud P.-F."/>
            <person name="Lindquist E."/>
            <person name="Kamisugi Y."/>
            <person name="Tanahashi T."/>
            <person name="Sakakibara K."/>
            <person name="Fujita T."/>
            <person name="Oishi K."/>
            <person name="Shin-I T."/>
            <person name="Kuroki Y."/>
            <person name="Toyoda A."/>
            <person name="Suzuki Y."/>
            <person name="Hashimoto A."/>
            <person name="Yamaguchi K."/>
            <person name="Sugano A."/>
            <person name="Kohara Y."/>
            <person name="Fujiyama A."/>
            <person name="Anterola A."/>
            <person name="Aoki S."/>
            <person name="Ashton N."/>
            <person name="Barbazuk W.B."/>
            <person name="Barker E."/>
            <person name="Bennetzen J."/>
            <person name="Bezanilla M."/>
            <person name="Blankenship R."/>
            <person name="Cho S.H."/>
            <person name="Dutcher S."/>
            <person name="Estelle M."/>
            <person name="Fawcett J.A."/>
            <person name="Gundlach H."/>
            <person name="Hanada K."/>
            <person name="Heyl A."/>
            <person name="Hicks K.A."/>
            <person name="Hugh J."/>
            <person name="Lohr M."/>
            <person name="Mayer K."/>
            <person name="Melkozernov A."/>
            <person name="Murata T."/>
            <person name="Nelson D."/>
            <person name="Pils B."/>
            <person name="Prigge M."/>
            <person name="Reiss B."/>
            <person name="Renner T."/>
            <person name="Rombauts S."/>
            <person name="Rushton P."/>
            <person name="Sanderfoot A."/>
            <person name="Schween G."/>
            <person name="Shiu S.-H."/>
            <person name="Stueber K."/>
            <person name="Theodoulou F.L."/>
            <person name="Tu H."/>
            <person name="Van de Peer Y."/>
            <person name="Verrier P.J."/>
            <person name="Waters E."/>
            <person name="Wood A."/>
            <person name="Yang L."/>
            <person name="Cove D."/>
            <person name="Cuming A."/>
            <person name="Hasebe M."/>
            <person name="Lucas S."/>
            <person name="Mishler D.B."/>
            <person name="Reski R."/>
            <person name="Grigoriev I."/>
            <person name="Quatrano R.S."/>
            <person name="Boore J.L."/>
        </authorList>
    </citation>
    <scope>NUCLEOTIDE SEQUENCE [LARGE SCALE GENOMIC DNA]</scope>
    <source>
        <strain evidence="2 3">cv. Gransden 2004</strain>
    </source>
</reference>
<dbReference type="PANTHER" id="PTHR13464:SF0">
    <property type="entry name" value="SAP30-BINDING PROTEIN"/>
    <property type="match status" value="1"/>
</dbReference>
<dbReference type="Proteomes" id="UP000006727">
    <property type="component" value="Chromosome 21"/>
</dbReference>
<dbReference type="InterPro" id="IPR012479">
    <property type="entry name" value="SAP30BP"/>
</dbReference>
<keyword evidence="3" id="KW-1185">Reference proteome</keyword>
<organism evidence="2 3">
    <name type="scientific">Physcomitrium patens</name>
    <name type="common">Spreading-leaved earth moss</name>
    <name type="synonym">Physcomitrella patens</name>
    <dbReference type="NCBI Taxonomy" id="3218"/>
    <lineage>
        <taxon>Eukaryota</taxon>
        <taxon>Viridiplantae</taxon>
        <taxon>Streptophyta</taxon>
        <taxon>Embryophyta</taxon>
        <taxon>Bryophyta</taxon>
        <taxon>Bryophytina</taxon>
        <taxon>Bryopsida</taxon>
        <taxon>Funariidae</taxon>
        <taxon>Funariales</taxon>
        <taxon>Funariaceae</taxon>
        <taxon>Physcomitrium</taxon>
    </lineage>
</organism>
<accession>A0A7I4C7Y6</accession>
<feature type="compositionally biased region" description="Basic and acidic residues" evidence="1">
    <location>
        <begin position="38"/>
        <end position="51"/>
    </location>
</feature>
<dbReference type="GO" id="GO:0005634">
    <property type="term" value="C:nucleus"/>
    <property type="evidence" value="ECO:0000318"/>
    <property type="project" value="GO_Central"/>
</dbReference>
<dbReference type="InParanoid" id="A0A7I4C7Y6"/>
<evidence type="ECO:0000313" key="2">
    <source>
        <dbReference type="EnsemblPlants" id="Pp3c21_660V3.7"/>
    </source>
</evidence>
<sequence length="293" mass="32228">MAEGIALLSAYSDSDVDDDSPVQASSDARGSIVDYAQDEGHGDERDDELKGNEPLAESNLVEVSGSGVLQVEGIVPMDADTQEDMQTGDGDVQNLGENGNDEVPVPSAEEEIFSGFWPSPPSTPCPEELQAKFSKFLKLKEQGRNFNEDLRKSKGYRNPDFLQLAVLHQNINEIGSCFDPEIFDPHGYDKSDFADALAAEQRREADRREQERRQNQRTSVDFVRATQLLTSQKVSLAAAAAATNAQLVQGAHTIISTTSSTVHTTTTTSEFMEFYDFTWSVLLQRTVSIKVRA</sequence>
<gene>
    <name evidence="2" type="primary">LOC112274234</name>
</gene>
<feature type="region of interest" description="Disordered" evidence="1">
    <location>
        <begin position="1"/>
        <end position="53"/>
    </location>
</feature>
<protein>
    <submittedName>
        <fullName evidence="2">Uncharacterized protein</fullName>
    </submittedName>
</protein>
<name>A0A7I4C7Y6_PHYPA</name>
<reference evidence="2 3" key="2">
    <citation type="journal article" date="2018" name="Plant J.">
        <title>The Physcomitrella patens chromosome-scale assembly reveals moss genome structure and evolution.</title>
        <authorList>
            <person name="Lang D."/>
            <person name="Ullrich K.K."/>
            <person name="Murat F."/>
            <person name="Fuchs J."/>
            <person name="Jenkins J."/>
            <person name="Haas F.B."/>
            <person name="Piednoel M."/>
            <person name="Gundlach H."/>
            <person name="Van Bel M."/>
            <person name="Meyberg R."/>
            <person name="Vives C."/>
            <person name="Morata J."/>
            <person name="Symeonidi A."/>
            <person name="Hiss M."/>
            <person name="Muchero W."/>
            <person name="Kamisugi Y."/>
            <person name="Saleh O."/>
            <person name="Blanc G."/>
            <person name="Decker E.L."/>
            <person name="van Gessel N."/>
            <person name="Grimwood J."/>
            <person name="Hayes R.D."/>
            <person name="Graham S.W."/>
            <person name="Gunter L.E."/>
            <person name="McDaniel S.F."/>
            <person name="Hoernstein S.N.W."/>
            <person name="Larsson A."/>
            <person name="Li F.W."/>
            <person name="Perroud P.F."/>
            <person name="Phillips J."/>
            <person name="Ranjan P."/>
            <person name="Rokshar D.S."/>
            <person name="Rothfels C.J."/>
            <person name="Schneider L."/>
            <person name="Shu S."/>
            <person name="Stevenson D.W."/>
            <person name="Thummler F."/>
            <person name="Tillich M."/>
            <person name="Villarreal Aguilar J.C."/>
            <person name="Widiez T."/>
            <person name="Wong G.K."/>
            <person name="Wymore A."/>
            <person name="Zhang Y."/>
            <person name="Zimmer A.D."/>
            <person name="Quatrano R.S."/>
            <person name="Mayer K.F.X."/>
            <person name="Goodstein D."/>
            <person name="Casacuberta J.M."/>
            <person name="Vandepoele K."/>
            <person name="Reski R."/>
            <person name="Cuming A.C."/>
            <person name="Tuskan G.A."/>
            <person name="Maumus F."/>
            <person name="Salse J."/>
            <person name="Schmutz J."/>
            <person name="Rensing S.A."/>
        </authorList>
    </citation>
    <scope>NUCLEOTIDE SEQUENCE [LARGE SCALE GENOMIC DNA]</scope>
    <source>
        <strain evidence="2 3">cv. Gransden 2004</strain>
    </source>
</reference>
<dbReference type="RefSeq" id="XP_073385938.1">
    <property type="nucleotide sequence ID" value="XM_073529837.1"/>
</dbReference>
<dbReference type="EMBL" id="ABEU02000021">
    <property type="status" value="NOT_ANNOTATED_CDS"/>
    <property type="molecule type" value="Genomic_DNA"/>
</dbReference>
<dbReference type="GeneID" id="112274234"/>
<dbReference type="Pfam" id="PF07818">
    <property type="entry name" value="HCNGP"/>
    <property type="match status" value="1"/>
</dbReference>